<organism evidence="2 3">
    <name type="scientific">Staphylococcus simulans UMC-CNS-990</name>
    <dbReference type="NCBI Taxonomy" id="1405498"/>
    <lineage>
        <taxon>Bacteria</taxon>
        <taxon>Bacillati</taxon>
        <taxon>Bacillota</taxon>
        <taxon>Bacilli</taxon>
        <taxon>Bacillales</taxon>
        <taxon>Staphylococcaceae</taxon>
        <taxon>Staphylococcus</taxon>
    </lineage>
</organism>
<comment type="caution">
    <text evidence="2">The sequence shown here is derived from an EMBL/GenBank/DDBJ whole genome shotgun (WGS) entry which is preliminary data.</text>
</comment>
<reference evidence="2 3" key="1">
    <citation type="journal article" date="2013" name="Genome Announc.">
        <title>Draft Genome Sequence of Staphylococcus simulans UMC-CNS-990, Isolated from a Case of Chronic Bovine Mastitis.</title>
        <authorList>
            <person name="Calcutt M.J."/>
            <person name="Foecking M.F."/>
            <person name="Hsieh H.Y."/>
            <person name="Perry J."/>
            <person name="Stewart G.C."/>
            <person name="Middleton J.R."/>
        </authorList>
    </citation>
    <scope>NUCLEOTIDE SEQUENCE [LARGE SCALE GENOMIC DNA]</scope>
    <source>
        <strain evidence="2 3">UMC-CNS-990</strain>
    </source>
</reference>
<dbReference type="PANTHER" id="PTHR43451:SF1">
    <property type="entry name" value="ACETYLTRANSFERASE"/>
    <property type="match status" value="1"/>
</dbReference>
<protein>
    <recommendedName>
        <fullName evidence="1">N-acetyltransferase domain-containing protein</fullName>
    </recommendedName>
</protein>
<name>A0ABN0P958_STASI</name>
<dbReference type="PROSITE" id="PS51186">
    <property type="entry name" value="GNAT"/>
    <property type="match status" value="1"/>
</dbReference>
<dbReference type="PANTHER" id="PTHR43451">
    <property type="entry name" value="ACETYLTRANSFERASE (GNAT) FAMILY PROTEIN"/>
    <property type="match status" value="1"/>
</dbReference>
<feature type="domain" description="N-acetyltransferase" evidence="1">
    <location>
        <begin position="6"/>
        <end position="161"/>
    </location>
</feature>
<dbReference type="EMBL" id="AXDY01000018">
    <property type="protein sequence ID" value="ERS92226.1"/>
    <property type="molecule type" value="Genomic_DNA"/>
</dbReference>
<dbReference type="InterPro" id="IPR052564">
    <property type="entry name" value="N-acetyltrans/Recomb-assoc"/>
</dbReference>
<dbReference type="Gene3D" id="3.40.630.30">
    <property type="match status" value="1"/>
</dbReference>
<sequence length="161" mass="18561">MDLNKIQISKFQASDTQAVVDLICHTLRTTNIKDEPKEAIESYVTETTPESIQHKAEHINFYVFKLNNQLIGTGAIGPYYGSETESCFFSIFVSPDYQKLGIGKLIMDTLEDDYYYHRAKRLIIPASITAVQFYRKRGYDYINQNSTPDHEGLIYLEKFPD</sequence>
<dbReference type="SUPFAM" id="SSF55729">
    <property type="entry name" value="Acyl-CoA N-acyltransferases (Nat)"/>
    <property type="match status" value="1"/>
</dbReference>
<accession>A0ABN0P958</accession>
<dbReference type="RefSeq" id="WP_023016298.1">
    <property type="nucleotide sequence ID" value="NZ_AXDY01000018.1"/>
</dbReference>
<dbReference type="Proteomes" id="UP000017131">
    <property type="component" value="Unassembled WGS sequence"/>
</dbReference>
<keyword evidence="3" id="KW-1185">Reference proteome</keyword>
<dbReference type="CDD" id="cd04301">
    <property type="entry name" value="NAT_SF"/>
    <property type="match status" value="1"/>
</dbReference>
<dbReference type="InterPro" id="IPR016181">
    <property type="entry name" value="Acyl_CoA_acyltransferase"/>
</dbReference>
<evidence type="ECO:0000259" key="1">
    <source>
        <dbReference type="PROSITE" id="PS51186"/>
    </source>
</evidence>
<dbReference type="InterPro" id="IPR000182">
    <property type="entry name" value="GNAT_dom"/>
</dbReference>
<gene>
    <name evidence="2" type="ORF">SSIM_13190</name>
</gene>
<proteinExistence type="predicted"/>
<evidence type="ECO:0000313" key="3">
    <source>
        <dbReference type="Proteomes" id="UP000017131"/>
    </source>
</evidence>
<dbReference type="GeneID" id="77332573"/>
<evidence type="ECO:0000313" key="2">
    <source>
        <dbReference type="EMBL" id="ERS92226.1"/>
    </source>
</evidence>
<dbReference type="Pfam" id="PF13673">
    <property type="entry name" value="Acetyltransf_10"/>
    <property type="match status" value="1"/>
</dbReference>